<evidence type="ECO:0000256" key="2">
    <source>
        <dbReference type="SAM" id="SignalP"/>
    </source>
</evidence>
<evidence type="ECO:0000313" key="5">
    <source>
        <dbReference type="Proteomes" id="UP000012062"/>
    </source>
</evidence>
<evidence type="ECO:0000256" key="1">
    <source>
        <dbReference type="SAM" id="MobiDB-lite"/>
    </source>
</evidence>
<sequence length="212" mass="22690">MKTRHVLASLATASMLFAMPTFAADTAQDFVDKAAVGAKFEVDSSKIAQDKAHDQSVKDFAQKMIQDHGAANAKLEAVAAAQKLKVPAELDTKHKDDLERLQNADAPVDQPYVEMQRSAHADAVKLFEIYARDGDTASLKTFAQENLPTLKMHQEMIEKIAATKNAATGATTPAVKTTDTPSAAAPVPGATALLKTKPRAASRMPATRTYPS</sequence>
<dbReference type="InterPro" id="IPR012347">
    <property type="entry name" value="Ferritin-like"/>
</dbReference>
<protein>
    <submittedName>
        <fullName evidence="4">Outer membrane protein-like protein</fullName>
    </submittedName>
</protein>
<accession>M5EMS8</accession>
<dbReference type="eggNOG" id="COG3652">
    <property type="taxonomic scope" value="Bacteria"/>
</dbReference>
<feature type="domain" description="DUF4142" evidence="3">
    <location>
        <begin position="26"/>
        <end position="160"/>
    </location>
</feature>
<evidence type="ECO:0000313" key="4">
    <source>
        <dbReference type="EMBL" id="CCV05642.1"/>
    </source>
</evidence>
<proteinExistence type="predicted"/>
<dbReference type="AlphaFoldDB" id="M5EMS8"/>
<dbReference type="Gene3D" id="1.20.1260.10">
    <property type="match status" value="1"/>
</dbReference>
<gene>
    <name evidence="4" type="ORF">MESS2_1620017</name>
</gene>
<dbReference type="STRING" id="1297569.MESS2_1620017"/>
<feature type="region of interest" description="Disordered" evidence="1">
    <location>
        <begin position="168"/>
        <end position="190"/>
    </location>
</feature>
<feature type="signal peptide" evidence="2">
    <location>
        <begin position="1"/>
        <end position="23"/>
    </location>
</feature>
<dbReference type="Pfam" id="PF13628">
    <property type="entry name" value="DUF4142"/>
    <property type="match status" value="1"/>
</dbReference>
<organism evidence="4 5">
    <name type="scientific">Mesorhizobium metallidurans STM 2683</name>
    <dbReference type="NCBI Taxonomy" id="1297569"/>
    <lineage>
        <taxon>Bacteria</taxon>
        <taxon>Pseudomonadati</taxon>
        <taxon>Pseudomonadota</taxon>
        <taxon>Alphaproteobacteria</taxon>
        <taxon>Hyphomicrobiales</taxon>
        <taxon>Phyllobacteriaceae</taxon>
        <taxon>Mesorhizobium</taxon>
    </lineage>
</organism>
<dbReference type="PANTHER" id="PTHR38593">
    <property type="entry name" value="BLR2558 PROTEIN"/>
    <property type="match status" value="1"/>
</dbReference>
<reference evidence="4 5" key="1">
    <citation type="submission" date="2013-02" db="EMBL/GenBank/DDBJ databases">
        <authorList>
            <person name="Genoscope - CEA"/>
        </authorList>
    </citation>
    <scope>NUCLEOTIDE SEQUENCE [LARGE SCALE GENOMIC DNA]</scope>
    <source>
        <strain evidence="4 5">STM 2683</strain>
    </source>
</reference>
<comment type="caution">
    <text evidence="4">The sequence shown here is derived from an EMBL/GenBank/DDBJ whole genome shotgun (WGS) entry which is preliminary data.</text>
</comment>
<name>M5EMS8_9HYPH</name>
<keyword evidence="2" id="KW-0732">Signal</keyword>
<dbReference type="Proteomes" id="UP000012062">
    <property type="component" value="Unassembled WGS sequence"/>
</dbReference>
<dbReference type="PANTHER" id="PTHR38593:SF1">
    <property type="entry name" value="BLR2558 PROTEIN"/>
    <property type="match status" value="1"/>
</dbReference>
<keyword evidence="5" id="KW-1185">Reference proteome</keyword>
<dbReference type="InterPro" id="IPR025419">
    <property type="entry name" value="DUF4142"/>
</dbReference>
<evidence type="ECO:0000259" key="3">
    <source>
        <dbReference type="Pfam" id="PF13628"/>
    </source>
</evidence>
<dbReference type="EMBL" id="CAUM01000071">
    <property type="protein sequence ID" value="CCV05642.1"/>
    <property type="molecule type" value="Genomic_DNA"/>
</dbReference>
<feature type="chain" id="PRO_5004066195" evidence="2">
    <location>
        <begin position="24"/>
        <end position="212"/>
    </location>
</feature>